<dbReference type="InterPro" id="IPR013694">
    <property type="entry name" value="VIT"/>
</dbReference>
<keyword evidence="1" id="KW-0812">Transmembrane</keyword>
<dbReference type="PROSITE" id="PS50234">
    <property type="entry name" value="VWFA"/>
    <property type="match status" value="1"/>
</dbReference>
<feature type="domain" description="VWFA" evidence="2">
    <location>
        <begin position="391"/>
        <end position="561"/>
    </location>
</feature>
<dbReference type="Gene3D" id="3.40.50.410">
    <property type="entry name" value="von Willebrand factor, type A domain"/>
    <property type="match status" value="1"/>
</dbReference>
<dbReference type="EMBL" id="CP003060">
    <property type="protein sequence ID" value="AEP28856.1"/>
    <property type="molecule type" value="Genomic_DNA"/>
</dbReference>
<dbReference type="Pfam" id="PF13768">
    <property type="entry name" value="VWA_3"/>
    <property type="match status" value="1"/>
</dbReference>
<keyword evidence="5" id="KW-1185">Reference proteome</keyword>
<reference evidence="4 5" key="1">
    <citation type="journal article" date="2011" name="J. Bacteriol.">
        <title>Complete genome sequence of seawater bacterium Glaciecola nitratireducens FR1064T.</title>
        <authorList>
            <person name="Bian F."/>
            <person name="Qin Q.L."/>
            <person name="Xie B.B."/>
            <person name="Shu Y.L."/>
            <person name="Zhang X.Y."/>
            <person name="Yu Y."/>
            <person name="Chen B."/>
            <person name="Chen X.L."/>
            <person name="Zhou B.C."/>
            <person name="Zhang Y.Z."/>
        </authorList>
    </citation>
    <scope>NUCLEOTIDE SEQUENCE [LARGE SCALE GENOMIC DNA]</scope>
    <source>
        <strain evidence="5">JCM 12485 / KCTC 12276 / FR1064</strain>
    </source>
</reference>
<sequence>MASLHRFIIAVSAVTVVGVIQAVVPDFPSRLLLSNEESLGWPALSGSSLSASAQPNRINIENVNVERANFTVNNPYQETQSGQLYFQAVFDNKDQSPPNRKNHASANSAFILSDNLQTDVKIAVTGMIARATVTQTFTNPSNEWVNGLYVFPLPENAAVDHLMIQIDERKIEGQIKEKQEAKQLFEQAKLAGKKASLIEQKRPNLFTNNIANIGPGETIIISLEYQQTLQYSNGSYSLRFPLGITPKYMPTNTDAAITSANEEQAELALLSSSGNTQMSGLAISNNMQDLASAPAYSENINISVVLNTGTQLQGIESEHHSIYTSILGNNKYLVTLDGSQVKMYDFVLNWQPELGSKPTSAHFTQFVNGNEYGLIVLYPPLPDEPLYLDREVIFVLDTSGSMSGKAIEQAKQALAYAIDDLSTRDKFNIIEFNSNAEILWRQAKFADQENKAVAFEFISELSANGGTEMRQALTMALRSEADPELFKQILFITDGSVSNESDLMTLIEENLGPARLFTIGIGSAPNSYFMTEAAKSGKGTFTFIGDTRLVEEKMAQLLGKINAPALTDIKLNLKGIQQYQQFEMYPNVISDLYSSEPLVITYKQPITDNTDSPLQHTSEPMLVGNFNHSSWHFTPKTTFSSKTAKTVDLTNSSFEKSLAAKQLAKPEFALQEKAKGINVVWAREKISQLTRDKRNAATLNKKARFHRVGANSLSPRIESHNSEELVKEALIQEITSTALEHHIVSEYTSLLAVDITPSKPSFIESDGDNSDALSAEQQATREVTKHALQLRNIKAAQSHQAFALPQTATNAHLSILTGMLLLLLSLLINALKVPFLTKS</sequence>
<protein>
    <submittedName>
        <fullName evidence="4">Vault protein inter-alpha-trypsin</fullName>
    </submittedName>
</protein>
<dbReference type="InterPro" id="IPR036465">
    <property type="entry name" value="vWFA_dom_sf"/>
</dbReference>
<dbReference type="HOGENOM" id="CLU_011139_1_1_6"/>
<dbReference type="PROSITE" id="PS51468">
    <property type="entry name" value="VIT"/>
    <property type="match status" value="1"/>
</dbReference>
<dbReference type="AlphaFoldDB" id="G4QFS1"/>
<evidence type="ECO:0000259" key="2">
    <source>
        <dbReference type="PROSITE" id="PS50234"/>
    </source>
</evidence>
<feature type="transmembrane region" description="Helical" evidence="1">
    <location>
        <begin position="811"/>
        <end position="831"/>
    </location>
</feature>
<dbReference type="PANTHER" id="PTHR45737:SF6">
    <property type="entry name" value="VON WILLEBRAND FACTOR A DOMAIN-CONTAINING PROTEIN 5A"/>
    <property type="match status" value="1"/>
</dbReference>
<dbReference type="KEGG" id="gni:GNIT_0712"/>
<dbReference type="OrthoDB" id="9784383at2"/>
<evidence type="ECO:0000259" key="3">
    <source>
        <dbReference type="PROSITE" id="PS51468"/>
    </source>
</evidence>
<keyword evidence="1" id="KW-1133">Transmembrane helix</keyword>
<dbReference type="InterPro" id="IPR022440">
    <property type="entry name" value="CHP03788"/>
</dbReference>
<dbReference type="Pfam" id="PF08487">
    <property type="entry name" value="VIT"/>
    <property type="match status" value="1"/>
</dbReference>
<dbReference type="SMART" id="SM00327">
    <property type="entry name" value="VWA"/>
    <property type="match status" value="1"/>
</dbReference>
<accession>G4QFS1</accession>
<dbReference type="eggNOG" id="COG2304">
    <property type="taxonomic scope" value="Bacteria"/>
</dbReference>
<gene>
    <name evidence="4" type="ordered locus">GNIT_0712</name>
</gene>
<dbReference type="InterPro" id="IPR002035">
    <property type="entry name" value="VWF_A"/>
</dbReference>
<organism evidence="4 5">
    <name type="scientific">Glaciecola nitratireducens (strain JCM 12485 / KCTC 12276 / FR1064)</name>
    <dbReference type="NCBI Taxonomy" id="1085623"/>
    <lineage>
        <taxon>Bacteria</taxon>
        <taxon>Pseudomonadati</taxon>
        <taxon>Pseudomonadota</taxon>
        <taxon>Gammaproteobacteria</taxon>
        <taxon>Alteromonadales</taxon>
        <taxon>Alteromonadaceae</taxon>
        <taxon>Brumicola</taxon>
    </lineage>
</organism>
<evidence type="ECO:0000313" key="5">
    <source>
        <dbReference type="Proteomes" id="UP000009282"/>
    </source>
</evidence>
<feature type="domain" description="VIT" evidence="3">
    <location>
        <begin position="99"/>
        <end position="227"/>
    </location>
</feature>
<dbReference type="PANTHER" id="PTHR45737">
    <property type="entry name" value="VON WILLEBRAND FACTOR A DOMAIN-CONTAINING PROTEIN 5A"/>
    <property type="match status" value="1"/>
</dbReference>
<dbReference type="RefSeq" id="WP_014107731.1">
    <property type="nucleotide sequence ID" value="NC_016041.1"/>
</dbReference>
<dbReference type="STRING" id="1085623.GNIT_0712"/>
<proteinExistence type="predicted"/>
<dbReference type="Proteomes" id="UP000009282">
    <property type="component" value="Chromosome"/>
</dbReference>
<keyword evidence="1" id="KW-0472">Membrane</keyword>
<name>G4QFS1_GLANF</name>
<evidence type="ECO:0000256" key="1">
    <source>
        <dbReference type="SAM" id="Phobius"/>
    </source>
</evidence>
<dbReference type="SMART" id="SM00609">
    <property type="entry name" value="VIT"/>
    <property type="match status" value="1"/>
</dbReference>
<dbReference type="SUPFAM" id="SSF53300">
    <property type="entry name" value="vWA-like"/>
    <property type="match status" value="1"/>
</dbReference>
<evidence type="ECO:0000313" key="4">
    <source>
        <dbReference type="EMBL" id="AEP28856.1"/>
    </source>
</evidence>
<dbReference type="NCBIfam" id="TIGR03788">
    <property type="entry name" value="marine_srt_targ"/>
    <property type="match status" value="1"/>
</dbReference>